<dbReference type="eggNOG" id="COG1802">
    <property type="taxonomic scope" value="Bacteria"/>
</dbReference>
<dbReference type="InterPro" id="IPR008920">
    <property type="entry name" value="TF_FadR/GntR_C"/>
</dbReference>
<dbReference type="SMART" id="SM00895">
    <property type="entry name" value="FCD"/>
    <property type="match status" value="1"/>
</dbReference>
<dbReference type="AlphaFoldDB" id="G8QSY5"/>
<protein>
    <submittedName>
        <fullName evidence="5">Transcriptional regulator</fullName>
    </submittedName>
</protein>
<dbReference type="PANTHER" id="PTHR43537:SF45">
    <property type="entry name" value="GNTR FAMILY REGULATORY PROTEIN"/>
    <property type="match status" value="1"/>
</dbReference>
<dbReference type="InterPro" id="IPR036388">
    <property type="entry name" value="WH-like_DNA-bd_sf"/>
</dbReference>
<dbReference type="STRING" id="158190.SpiGrapes_2396"/>
<dbReference type="Gene3D" id="1.10.10.10">
    <property type="entry name" value="Winged helix-like DNA-binding domain superfamily/Winged helix DNA-binding domain"/>
    <property type="match status" value="1"/>
</dbReference>
<dbReference type="Proteomes" id="UP000005632">
    <property type="component" value="Chromosome"/>
</dbReference>
<dbReference type="SMART" id="SM00345">
    <property type="entry name" value="HTH_GNTR"/>
    <property type="match status" value="1"/>
</dbReference>
<dbReference type="InterPro" id="IPR011711">
    <property type="entry name" value="GntR_C"/>
</dbReference>
<evidence type="ECO:0000313" key="6">
    <source>
        <dbReference type="Proteomes" id="UP000005632"/>
    </source>
</evidence>
<dbReference type="SUPFAM" id="SSF48008">
    <property type="entry name" value="GntR ligand-binding domain-like"/>
    <property type="match status" value="1"/>
</dbReference>
<keyword evidence="2" id="KW-0238">DNA-binding</keyword>
<name>G8QSY5_SPHPG</name>
<dbReference type="HOGENOM" id="CLU_017584_5_1_12"/>
<dbReference type="SUPFAM" id="SSF46785">
    <property type="entry name" value="Winged helix' DNA-binding domain"/>
    <property type="match status" value="1"/>
</dbReference>
<dbReference type="PROSITE" id="PS50949">
    <property type="entry name" value="HTH_GNTR"/>
    <property type="match status" value="1"/>
</dbReference>
<organism evidence="5 6">
    <name type="scientific">Sphaerochaeta pleomorpha (strain ATCC BAA-1885 / DSM 22778 / Grapes)</name>
    <dbReference type="NCBI Taxonomy" id="158190"/>
    <lineage>
        <taxon>Bacteria</taxon>
        <taxon>Pseudomonadati</taxon>
        <taxon>Spirochaetota</taxon>
        <taxon>Spirochaetia</taxon>
        <taxon>Spirochaetales</taxon>
        <taxon>Sphaerochaetaceae</taxon>
        <taxon>Sphaerochaeta</taxon>
    </lineage>
</organism>
<dbReference type="GO" id="GO:0003700">
    <property type="term" value="F:DNA-binding transcription factor activity"/>
    <property type="evidence" value="ECO:0007669"/>
    <property type="project" value="InterPro"/>
</dbReference>
<dbReference type="Pfam" id="PF00392">
    <property type="entry name" value="GntR"/>
    <property type="match status" value="1"/>
</dbReference>
<dbReference type="Pfam" id="PF07729">
    <property type="entry name" value="FCD"/>
    <property type="match status" value="1"/>
</dbReference>
<dbReference type="EMBL" id="CP003155">
    <property type="protein sequence ID" value="AEV30167.1"/>
    <property type="molecule type" value="Genomic_DNA"/>
</dbReference>
<accession>G8QSY5</accession>
<dbReference type="RefSeq" id="WP_014271008.1">
    <property type="nucleotide sequence ID" value="NC_016633.1"/>
</dbReference>
<evidence type="ECO:0000256" key="3">
    <source>
        <dbReference type="ARBA" id="ARBA00023163"/>
    </source>
</evidence>
<dbReference type="PANTHER" id="PTHR43537">
    <property type="entry name" value="TRANSCRIPTIONAL REGULATOR, GNTR FAMILY"/>
    <property type="match status" value="1"/>
</dbReference>
<proteinExistence type="predicted"/>
<dbReference type="InterPro" id="IPR036390">
    <property type="entry name" value="WH_DNA-bd_sf"/>
</dbReference>
<feature type="domain" description="HTH gntR-type" evidence="4">
    <location>
        <begin position="9"/>
        <end position="76"/>
    </location>
</feature>
<evidence type="ECO:0000256" key="1">
    <source>
        <dbReference type="ARBA" id="ARBA00023015"/>
    </source>
</evidence>
<sequence>MNHQKIQPTTVADSVYLRIKNAIIIGELKAGEHLVQEEFTKDLGVSRTPVRDAFRRLESEGLVVNRPYYGATVFMPSKEQVLEIYEIRILIEQYCASRTSKVATDDELKTLKSINDRMAEVSPSSKEYMQLDFEFHKHIGELSGCTKSTLEILEGLLNKSSSFKSIYYSMVGGSQATIAMHSDIVEALFNRDEEAVKKAIADHLNHVLNRVISSNILV</sequence>
<evidence type="ECO:0000259" key="4">
    <source>
        <dbReference type="PROSITE" id="PS50949"/>
    </source>
</evidence>
<evidence type="ECO:0000313" key="5">
    <source>
        <dbReference type="EMBL" id="AEV30167.1"/>
    </source>
</evidence>
<reference evidence="5 6" key="1">
    <citation type="submission" date="2011-11" db="EMBL/GenBank/DDBJ databases">
        <title>Complete sequence of Spirochaeta sp. grapes.</title>
        <authorList>
            <consortium name="US DOE Joint Genome Institute"/>
            <person name="Lucas S."/>
            <person name="Han J."/>
            <person name="Lapidus A."/>
            <person name="Cheng J.-F."/>
            <person name="Goodwin L."/>
            <person name="Pitluck S."/>
            <person name="Peters L."/>
            <person name="Ovchinnikova G."/>
            <person name="Munk A.C."/>
            <person name="Detter J.C."/>
            <person name="Han C."/>
            <person name="Tapia R."/>
            <person name="Land M."/>
            <person name="Hauser L."/>
            <person name="Kyrpides N."/>
            <person name="Ivanova N."/>
            <person name="Pagani I."/>
            <person name="Ritalahtilisa K."/>
            <person name="Loeffler F."/>
            <person name="Woyke T."/>
        </authorList>
    </citation>
    <scope>NUCLEOTIDE SEQUENCE [LARGE SCALE GENOMIC DNA]</scope>
    <source>
        <strain evidence="6">ATCC BAA-1885 / DSM 22778 / Grapes</strain>
    </source>
</reference>
<keyword evidence="6" id="KW-1185">Reference proteome</keyword>
<dbReference type="GO" id="GO:0003677">
    <property type="term" value="F:DNA binding"/>
    <property type="evidence" value="ECO:0007669"/>
    <property type="project" value="UniProtKB-KW"/>
</dbReference>
<gene>
    <name evidence="5" type="ordered locus">SpiGrapes_2396</name>
</gene>
<evidence type="ECO:0000256" key="2">
    <source>
        <dbReference type="ARBA" id="ARBA00023125"/>
    </source>
</evidence>
<keyword evidence="1" id="KW-0805">Transcription regulation</keyword>
<keyword evidence="3" id="KW-0804">Transcription</keyword>
<dbReference type="OrthoDB" id="362718at2"/>
<dbReference type="Gene3D" id="1.20.120.530">
    <property type="entry name" value="GntR ligand-binding domain-like"/>
    <property type="match status" value="1"/>
</dbReference>
<dbReference type="InterPro" id="IPR000524">
    <property type="entry name" value="Tscrpt_reg_HTH_GntR"/>
</dbReference>
<dbReference type="KEGG" id="sgp:SpiGrapes_2396"/>
<dbReference type="CDD" id="cd07377">
    <property type="entry name" value="WHTH_GntR"/>
    <property type="match status" value="1"/>
</dbReference>